<accession>A0AAV6IYV8</accession>
<feature type="compositionally biased region" description="Polar residues" evidence="1">
    <location>
        <begin position="1"/>
        <end position="13"/>
    </location>
</feature>
<evidence type="ECO:0000313" key="3">
    <source>
        <dbReference type="Proteomes" id="UP000823749"/>
    </source>
</evidence>
<feature type="compositionally biased region" description="Low complexity" evidence="1">
    <location>
        <begin position="33"/>
        <end position="43"/>
    </location>
</feature>
<gene>
    <name evidence="2" type="ORF">RHGRI_027106</name>
</gene>
<sequence length="136" mass="14423">MGNTESNKSNAAGSSEEDSARSQRENAATEVDAATAKLLSASASEDEKTNERGKMMEAAGSSRGGYQIRNKFEDSPPYDHSPDHEKTNEAAGRFESHQIPGIKFGDFPSESVVLEGAAGTGNRIPGKSLAFLWGSN</sequence>
<organism evidence="2 3">
    <name type="scientific">Rhododendron griersonianum</name>
    <dbReference type="NCBI Taxonomy" id="479676"/>
    <lineage>
        <taxon>Eukaryota</taxon>
        <taxon>Viridiplantae</taxon>
        <taxon>Streptophyta</taxon>
        <taxon>Embryophyta</taxon>
        <taxon>Tracheophyta</taxon>
        <taxon>Spermatophyta</taxon>
        <taxon>Magnoliopsida</taxon>
        <taxon>eudicotyledons</taxon>
        <taxon>Gunneridae</taxon>
        <taxon>Pentapetalae</taxon>
        <taxon>asterids</taxon>
        <taxon>Ericales</taxon>
        <taxon>Ericaceae</taxon>
        <taxon>Ericoideae</taxon>
        <taxon>Rhodoreae</taxon>
        <taxon>Rhododendron</taxon>
    </lineage>
</organism>
<feature type="compositionally biased region" description="Basic and acidic residues" evidence="1">
    <location>
        <begin position="45"/>
        <end position="55"/>
    </location>
</feature>
<dbReference type="EMBL" id="JACTNZ010000009">
    <property type="protein sequence ID" value="KAG5532697.1"/>
    <property type="molecule type" value="Genomic_DNA"/>
</dbReference>
<reference evidence="2" key="1">
    <citation type="submission" date="2020-08" db="EMBL/GenBank/DDBJ databases">
        <title>Plant Genome Project.</title>
        <authorList>
            <person name="Zhang R.-G."/>
        </authorList>
    </citation>
    <scope>NUCLEOTIDE SEQUENCE</scope>
    <source>
        <strain evidence="2">WSP0</strain>
        <tissue evidence="2">Leaf</tissue>
    </source>
</reference>
<evidence type="ECO:0000256" key="1">
    <source>
        <dbReference type="SAM" id="MobiDB-lite"/>
    </source>
</evidence>
<name>A0AAV6IYV8_9ERIC</name>
<comment type="caution">
    <text evidence="2">The sequence shown here is derived from an EMBL/GenBank/DDBJ whole genome shotgun (WGS) entry which is preliminary data.</text>
</comment>
<keyword evidence="3" id="KW-1185">Reference proteome</keyword>
<feature type="compositionally biased region" description="Basic and acidic residues" evidence="1">
    <location>
        <begin position="80"/>
        <end position="96"/>
    </location>
</feature>
<proteinExistence type="predicted"/>
<dbReference type="Proteomes" id="UP000823749">
    <property type="component" value="Chromosome 9"/>
</dbReference>
<protein>
    <submittedName>
        <fullName evidence="2">Uncharacterized protein</fullName>
    </submittedName>
</protein>
<evidence type="ECO:0000313" key="2">
    <source>
        <dbReference type="EMBL" id="KAG5532697.1"/>
    </source>
</evidence>
<feature type="region of interest" description="Disordered" evidence="1">
    <location>
        <begin position="1"/>
        <end position="106"/>
    </location>
</feature>
<dbReference type="AlphaFoldDB" id="A0AAV6IYV8"/>